<dbReference type="SUPFAM" id="SSF53850">
    <property type="entry name" value="Periplasmic binding protein-like II"/>
    <property type="match status" value="1"/>
</dbReference>
<evidence type="ECO:0000313" key="6">
    <source>
        <dbReference type="EMBL" id="NEI72539.1"/>
    </source>
</evidence>
<dbReference type="PANTHER" id="PTHR30537:SF3">
    <property type="entry name" value="TRANSCRIPTIONAL REGULATORY PROTEIN"/>
    <property type="match status" value="1"/>
</dbReference>
<dbReference type="PROSITE" id="PS50931">
    <property type="entry name" value="HTH_LYSR"/>
    <property type="match status" value="1"/>
</dbReference>
<dbReference type="Gene3D" id="3.40.190.290">
    <property type="match status" value="1"/>
</dbReference>
<dbReference type="GO" id="GO:0043565">
    <property type="term" value="F:sequence-specific DNA binding"/>
    <property type="evidence" value="ECO:0007669"/>
    <property type="project" value="TreeGrafter"/>
</dbReference>
<feature type="domain" description="HTH lysR-type" evidence="5">
    <location>
        <begin position="1"/>
        <end position="58"/>
    </location>
</feature>
<keyword evidence="2" id="KW-0805">Transcription regulation</keyword>
<comment type="similarity">
    <text evidence="1">Belongs to the LysR transcriptional regulatory family.</text>
</comment>
<proteinExistence type="inferred from homology"/>
<comment type="caution">
    <text evidence="6">The sequence shown here is derived from an EMBL/GenBank/DDBJ whole genome shotgun (WGS) entry which is preliminary data.</text>
</comment>
<dbReference type="AlphaFoldDB" id="A0A6L9UAZ8"/>
<name>A0A6L9UAZ8_9HYPH</name>
<gene>
    <name evidence="6" type="ORF">GR212_23530</name>
</gene>
<evidence type="ECO:0000256" key="1">
    <source>
        <dbReference type="ARBA" id="ARBA00009437"/>
    </source>
</evidence>
<keyword evidence="3" id="KW-0238">DNA-binding</keyword>
<dbReference type="InterPro" id="IPR036390">
    <property type="entry name" value="WH_DNA-bd_sf"/>
</dbReference>
<dbReference type="Proteomes" id="UP000483035">
    <property type="component" value="Unassembled WGS sequence"/>
</dbReference>
<organism evidence="6 7">
    <name type="scientific">Rhizobium lusitanum</name>
    <dbReference type="NCBI Taxonomy" id="293958"/>
    <lineage>
        <taxon>Bacteria</taxon>
        <taxon>Pseudomonadati</taxon>
        <taxon>Pseudomonadota</taxon>
        <taxon>Alphaproteobacteria</taxon>
        <taxon>Hyphomicrobiales</taxon>
        <taxon>Rhizobiaceae</taxon>
        <taxon>Rhizobium/Agrobacterium group</taxon>
        <taxon>Rhizobium</taxon>
    </lineage>
</organism>
<evidence type="ECO:0000256" key="4">
    <source>
        <dbReference type="ARBA" id="ARBA00023163"/>
    </source>
</evidence>
<dbReference type="RefSeq" id="WP_163990049.1">
    <property type="nucleotide sequence ID" value="NZ_WUEY01000012.1"/>
</dbReference>
<protein>
    <submittedName>
        <fullName evidence="6">LysR family transcriptional regulator</fullName>
    </submittedName>
</protein>
<evidence type="ECO:0000259" key="5">
    <source>
        <dbReference type="PROSITE" id="PS50931"/>
    </source>
</evidence>
<dbReference type="GO" id="GO:0003700">
    <property type="term" value="F:DNA-binding transcription factor activity"/>
    <property type="evidence" value="ECO:0007669"/>
    <property type="project" value="InterPro"/>
</dbReference>
<dbReference type="InterPro" id="IPR005119">
    <property type="entry name" value="LysR_subst-bd"/>
</dbReference>
<dbReference type="InterPro" id="IPR058163">
    <property type="entry name" value="LysR-type_TF_proteobact-type"/>
</dbReference>
<keyword evidence="4" id="KW-0804">Transcription</keyword>
<dbReference type="Gene3D" id="1.10.10.10">
    <property type="entry name" value="Winged helix-like DNA-binding domain superfamily/Winged helix DNA-binding domain"/>
    <property type="match status" value="1"/>
</dbReference>
<dbReference type="Pfam" id="PF03466">
    <property type="entry name" value="LysR_substrate"/>
    <property type="match status" value="1"/>
</dbReference>
<dbReference type="InterPro" id="IPR036388">
    <property type="entry name" value="WH-like_DNA-bd_sf"/>
</dbReference>
<dbReference type="GO" id="GO:0006351">
    <property type="term" value="P:DNA-templated transcription"/>
    <property type="evidence" value="ECO:0007669"/>
    <property type="project" value="TreeGrafter"/>
</dbReference>
<dbReference type="PANTHER" id="PTHR30537">
    <property type="entry name" value="HTH-TYPE TRANSCRIPTIONAL REGULATOR"/>
    <property type="match status" value="1"/>
</dbReference>
<dbReference type="InterPro" id="IPR000847">
    <property type="entry name" value="LysR_HTH_N"/>
</dbReference>
<dbReference type="Pfam" id="PF00126">
    <property type="entry name" value="HTH_1"/>
    <property type="match status" value="1"/>
</dbReference>
<dbReference type="EMBL" id="WUEY01000012">
    <property type="protein sequence ID" value="NEI72539.1"/>
    <property type="molecule type" value="Genomic_DNA"/>
</dbReference>
<dbReference type="SUPFAM" id="SSF46785">
    <property type="entry name" value="Winged helix' DNA-binding domain"/>
    <property type="match status" value="1"/>
</dbReference>
<sequence length="303" mass="33533">MDWDDLRVFLCIARTGQITEASKLLGLDHSTISRRLVRLESGLAVKLFNRAGRRLKITPAGENLVAVVTHMESTLLSEIGSVAGDLEEISGTIRIGAPEGLGAAYLSAHLNELRAEYPSLDIELVALPQNYSLASREVDIAITLDRPGTGSIATRRLTDYELGFFASDSYIRIHGEPSALQDIDAHILCGYIPSLLHTRELDYLDALGFKQRPALRSTSIIAQRHIVETGQAIGILPFFMVSEGAGLKPLLEDFRLTRSYWLSVHEDLRHIRRVRVTVDALGALFQRHQSLFRRLPAQAAVTS</sequence>
<accession>A0A6L9UAZ8</accession>
<evidence type="ECO:0000256" key="3">
    <source>
        <dbReference type="ARBA" id="ARBA00023125"/>
    </source>
</evidence>
<evidence type="ECO:0000313" key="7">
    <source>
        <dbReference type="Proteomes" id="UP000483035"/>
    </source>
</evidence>
<reference evidence="6 7" key="1">
    <citation type="submission" date="2019-12" db="EMBL/GenBank/DDBJ databases">
        <title>Rhizobium genotypes associated with high levels of biological nitrogen fixation by grain legumes in a temperate-maritime cropping system.</title>
        <authorList>
            <person name="Maluk M."/>
            <person name="Francesc Ferrando Molina F."/>
            <person name="Lopez Del Egido L."/>
            <person name="Lafos M."/>
            <person name="Langarica-Fuentes A."/>
            <person name="Gebre Yohannes G."/>
            <person name="Young M.W."/>
            <person name="Martin P."/>
            <person name="Gantlett R."/>
            <person name="Kenicer G."/>
            <person name="Hawes C."/>
            <person name="Begg G.S."/>
            <person name="Quilliam R.S."/>
            <person name="Squire G.R."/>
            <person name="Poole P.S."/>
            <person name="Young P.W."/>
            <person name="Iannetta P.M."/>
            <person name="James E.K."/>
        </authorList>
    </citation>
    <scope>NUCLEOTIDE SEQUENCE [LARGE SCALE GENOMIC DNA]</scope>
    <source>
        <strain evidence="6 7">JHI1118</strain>
    </source>
</reference>
<evidence type="ECO:0000256" key="2">
    <source>
        <dbReference type="ARBA" id="ARBA00023015"/>
    </source>
</evidence>